<name>A0A8I0KNX0_9ACTO</name>
<sequence>MSTPEALHHPQHRDHLDAARFATPHSGDRPGIRWWWMHPRDAHTLTDELDHIAQAGFGEVEIAFSPDFWATQHQRDCLHAVLVRARELDIGVSMTLGANWPLTTPNTTTGTPHAAQELQYGHTRVEKGPCTITIPAPFDDPEITRPSRLIAVIAARVLTEGDDISIVPSTKPFGPPTTVIGPDTPTILDPTTLRDITTHVTGTRLTWNAPAGTWALIAFWQRDTAQAYTSFLDPHATRAALAYLDTHQIGPDNAPLLPDVGRDMFEDSLELNADTLFWSDDFLDHFHAWHGYDLRPYLPLLLSHGMCHYWVPNTDTPSHFETPTTLAQRIRTDYNTLLTHLYITNHLSIIHTWATGHGMRHKAQAAYGHNLGPIASFRALAAQGGRAEGESLNAGERIPVHRNHPLWRWSLDWMRCVVAGAHQGGTTRISSELGAQLGAAFTFSLGDYRALLNKEWASGITTPIVHGYASQAPNCQWPGESRFGHFVAESWNREHYPEWTNWPALTDRWARTVTVLETGTPRTDVAIYYDGFLTTAARGTPEDDATAPERIADTTALENAGYSVHYIDSSGILEAPIGHGELFPNGPGYRALILATTRLAARALTALRRIAATGVPIVIVGDLPAGDSGWGGGDRDDNVNNTLTTLLTTEHVRHVDTWAKIPHTLRDLNVAPRYAFPGGNILTQVRESDDATYLLAYNTTDHQVTAPIPSTAPTMHQLDPDTGHTHRLDHTPAPTIEIEAGDIALLRLSNTPAPEWDALAAPVAPVPGACEAELGPWTIAVAGARGEDLMLTRAHLGDWRDDDELGEVSGVAIYRTPVRWPREVRGTVWCSLGRIDGSARIREGNAFGAPIISDRPVALPPAAYAEGILEIEVRTPLRNAALAAGVVTAGPWPIELTTRPQGLSGPVRVWASPDR</sequence>
<gene>
    <name evidence="2" type="ORF">H8R10_05785</name>
</gene>
<evidence type="ECO:0000256" key="1">
    <source>
        <dbReference type="SAM" id="MobiDB-lite"/>
    </source>
</evidence>
<evidence type="ECO:0008006" key="4">
    <source>
        <dbReference type="Google" id="ProtNLM"/>
    </source>
</evidence>
<reference evidence="2 3" key="1">
    <citation type="submission" date="2020-08" db="EMBL/GenBank/DDBJ databases">
        <title>Winkia gen. nov., sp. nov., isolated from faeces of the Anser albifrons in China.</title>
        <authorList>
            <person name="Liu Q."/>
        </authorList>
    </citation>
    <scope>NUCLEOTIDE SEQUENCE [LARGE SCALE GENOMIC DNA]</scope>
    <source>
        <strain evidence="2 3">C62</strain>
    </source>
</reference>
<dbReference type="PANTHER" id="PTHR36848:SF2">
    <property type="entry name" value="SECRETED PROTEIN"/>
    <property type="match status" value="1"/>
</dbReference>
<dbReference type="AlphaFoldDB" id="A0A8I0KNX0"/>
<evidence type="ECO:0000313" key="2">
    <source>
        <dbReference type="EMBL" id="MBD3689736.1"/>
    </source>
</evidence>
<comment type="caution">
    <text evidence="2">The sequence shown here is derived from an EMBL/GenBank/DDBJ whole genome shotgun (WGS) entry which is preliminary data.</text>
</comment>
<dbReference type="EMBL" id="JACRUO010000001">
    <property type="protein sequence ID" value="MBD3689736.1"/>
    <property type="molecule type" value="Genomic_DNA"/>
</dbReference>
<dbReference type="Proteomes" id="UP000627538">
    <property type="component" value="Unassembled WGS sequence"/>
</dbReference>
<dbReference type="RefSeq" id="WP_191071760.1">
    <property type="nucleotide sequence ID" value="NZ_JACRUO010000001.1"/>
</dbReference>
<feature type="region of interest" description="Disordered" evidence="1">
    <location>
        <begin position="1"/>
        <end position="23"/>
    </location>
</feature>
<dbReference type="Pfam" id="PF17132">
    <property type="entry name" value="Glyco_hydro_106"/>
    <property type="match status" value="1"/>
</dbReference>
<dbReference type="InterPro" id="IPR053161">
    <property type="entry name" value="Ulvan_degrading_GH"/>
</dbReference>
<evidence type="ECO:0000313" key="3">
    <source>
        <dbReference type="Proteomes" id="UP000627538"/>
    </source>
</evidence>
<organism evidence="2 3">
    <name type="scientific">Nanchangia anserum</name>
    <dbReference type="NCBI Taxonomy" id="2692125"/>
    <lineage>
        <taxon>Bacteria</taxon>
        <taxon>Bacillati</taxon>
        <taxon>Actinomycetota</taxon>
        <taxon>Actinomycetes</taxon>
        <taxon>Actinomycetales</taxon>
        <taxon>Actinomycetaceae</taxon>
        <taxon>Nanchangia</taxon>
    </lineage>
</organism>
<proteinExistence type="predicted"/>
<protein>
    <recommendedName>
        <fullName evidence="4">Glycoside hydrolase</fullName>
    </recommendedName>
</protein>
<dbReference type="PANTHER" id="PTHR36848">
    <property type="entry name" value="DNA-BINDING PROTEIN (PUTATIVE SECRETED PROTEIN)-RELATED"/>
    <property type="match status" value="1"/>
</dbReference>
<accession>A0A8I0KNX0</accession>
<keyword evidence="3" id="KW-1185">Reference proteome</keyword>